<reference evidence="2" key="1">
    <citation type="journal article" date="2023" name="Mol. Phylogenet. Evol.">
        <title>Genome-scale phylogeny and comparative genomics of the fungal order Sordariales.</title>
        <authorList>
            <person name="Hensen N."/>
            <person name="Bonometti L."/>
            <person name="Westerberg I."/>
            <person name="Brannstrom I.O."/>
            <person name="Guillou S."/>
            <person name="Cros-Aarteil S."/>
            <person name="Calhoun S."/>
            <person name="Haridas S."/>
            <person name="Kuo A."/>
            <person name="Mondo S."/>
            <person name="Pangilinan J."/>
            <person name="Riley R."/>
            <person name="LaButti K."/>
            <person name="Andreopoulos B."/>
            <person name="Lipzen A."/>
            <person name="Chen C."/>
            <person name="Yan M."/>
            <person name="Daum C."/>
            <person name="Ng V."/>
            <person name="Clum A."/>
            <person name="Steindorff A."/>
            <person name="Ohm R.A."/>
            <person name="Martin F."/>
            <person name="Silar P."/>
            <person name="Natvig D.O."/>
            <person name="Lalanne C."/>
            <person name="Gautier V."/>
            <person name="Ament-Velasquez S.L."/>
            <person name="Kruys A."/>
            <person name="Hutchinson M.I."/>
            <person name="Powell A.J."/>
            <person name="Barry K."/>
            <person name="Miller A.N."/>
            <person name="Grigoriev I.V."/>
            <person name="Debuchy R."/>
            <person name="Gladieux P."/>
            <person name="Hiltunen Thoren M."/>
            <person name="Johannesson H."/>
        </authorList>
    </citation>
    <scope>NUCLEOTIDE SEQUENCE</scope>
    <source>
        <strain evidence="2">CBS 333.67</strain>
    </source>
</reference>
<gene>
    <name evidence="2" type="ORF">B0T15DRAFT_53709</name>
</gene>
<name>A0AAJ0M6N3_9PEZI</name>
<proteinExistence type="predicted"/>
<dbReference type="AlphaFoldDB" id="A0AAJ0M6N3"/>
<keyword evidence="3" id="KW-1185">Reference proteome</keyword>
<reference evidence="2" key="2">
    <citation type="submission" date="2023-06" db="EMBL/GenBank/DDBJ databases">
        <authorList>
            <consortium name="Lawrence Berkeley National Laboratory"/>
            <person name="Mondo S.J."/>
            <person name="Hensen N."/>
            <person name="Bonometti L."/>
            <person name="Westerberg I."/>
            <person name="Brannstrom I.O."/>
            <person name="Guillou S."/>
            <person name="Cros-Aarteil S."/>
            <person name="Calhoun S."/>
            <person name="Haridas S."/>
            <person name="Kuo A."/>
            <person name="Pangilinan J."/>
            <person name="Riley R."/>
            <person name="Labutti K."/>
            <person name="Andreopoulos B."/>
            <person name="Lipzen A."/>
            <person name="Chen C."/>
            <person name="Yanf M."/>
            <person name="Daum C."/>
            <person name="Ng V."/>
            <person name="Clum A."/>
            <person name="Steindorff A."/>
            <person name="Ohm R."/>
            <person name="Martin F."/>
            <person name="Silar P."/>
            <person name="Natvig D."/>
            <person name="Lalanne C."/>
            <person name="Gautier V."/>
            <person name="Ament-Velasquez S.L."/>
            <person name="Kruys A."/>
            <person name="Hutchinson M.I."/>
            <person name="Powell A.J."/>
            <person name="Barry K."/>
            <person name="Miller A.N."/>
            <person name="Grigoriev I.V."/>
            <person name="Debuchy R."/>
            <person name="Gladieux P."/>
            <person name="Thoren M.H."/>
            <person name="Johannesson H."/>
        </authorList>
    </citation>
    <scope>NUCLEOTIDE SEQUENCE</scope>
    <source>
        <strain evidence="2">CBS 333.67</strain>
    </source>
</reference>
<accession>A0AAJ0M6N3</accession>
<evidence type="ECO:0000256" key="1">
    <source>
        <dbReference type="SAM" id="MobiDB-lite"/>
    </source>
</evidence>
<evidence type="ECO:0000313" key="3">
    <source>
        <dbReference type="Proteomes" id="UP001273166"/>
    </source>
</evidence>
<organism evidence="2 3">
    <name type="scientific">Chaetomium strumarium</name>
    <dbReference type="NCBI Taxonomy" id="1170767"/>
    <lineage>
        <taxon>Eukaryota</taxon>
        <taxon>Fungi</taxon>
        <taxon>Dikarya</taxon>
        <taxon>Ascomycota</taxon>
        <taxon>Pezizomycotina</taxon>
        <taxon>Sordariomycetes</taxon>
        <taxon>Sordariomycetidae</taxon>
        <taxon>Sordariales</taxon>
        <taxon>Chaetomiaceae</taxon>
        <taxon>Chaetomium</taxon>
    </lineage>
</organism>
<feature type="compositionally biased region" description="Basic residues" evidence="1">
    <location>
        <begin position="1"/>
        <end position="13"/>
    </location>
</feature>
<sequence>MTGGRHRGVRKRAGKCERPANAERAGRAEEYLWERGTVFRRVSCRLVGSVCSDGTFSKPQAVGGRSDRILSPSLSSGPAQTLCMGKSSRANPCRAMIDSVRGCKQSAFTTSISCSTYLPTGMAEALSSSCMGNARARADAAKAQVMMMSRVHLYIPSSRGLTWRPGTFVTCGLNGCSGYGPCSFEKCGGVRERPCSHDLILLSFYKLRTGCGYKGERLLVV</sequence>
<feature type="region of interest" description="Disordered" evidence="1">
    <location>
        <begin position="1"/>
        <end position="20"/>
    </location>
</feature>
<dbReference type="RefSeq" id="XP_062726659.1">
    <property type="nucleotide sequence ID" value="XM_062869595.1"/>
</dbReference>
<protein>
    <submittedName>
        <fullName evidence="2">Uncharacterized protein</fullName>
    </submittedName>
</protein>
<evidence type="ECO:0000313" key="2">
    <source>
        <dbReference type="EMBL" id="KAK3310879.1"/>
    </source>
</evidence>
<dbReference type="EMBL" id="JAUDZG010000001">
    <property type="protein sequence ID" value="KAK3310879.1"/>
    <property type="molecule type" value="Genomic_DNA"/>
</dbReference>
<comment type="caution">
    <text evidence="2">The sequence shown here is derived from an EMBL/GenBank/DDBJ whole genome shotgun (WGS) entry which is preliminary data.</text>
</comment>
<dbReference type="GeneID" id="87888424"/>
<dbReference type="Proteomes" id="UP001273166">
    <property type="component" value="Unassembled WGS sequence"/>
</dbReference>